<reference evidence="1" key="1">
    <citation type="journal article" date="2020" name="bioRxiv">
        <title>Chromosome-level reference genome of the European wasp spider Argiope bruennichi: a resource for studies on range expansion and evolutionary adaptation.</title>
        <authorList>
            <person name="Sheffer M.M."/>
            <person name="Hoppe A."/>
            <person name="Krehenwinkel H."/>
            <person name="Uhl G."/>
            <person name="Kuss A.W."/>
            <person name="Jensen L."/>
            <person name="Jensen C."/>
            <person name="Gillespie R.G."/>
            <person name="Hoff K.J."/>
            <person name="Prost S."/>
        </authorList>
    </citation>
    <scope>NUCLEOTIDE SEQUENCE</scope>
</reference>
<reference evidence="1" key="2">
    <citation type="submission" date="2020-06" db="EMBL/GenBank/DDBJ databases">
        <authorList>
            <person name="Sheffer M."/>
        </authorList>
    </citation>
    <scope>NUCLEOTIDE SEQUENCE</scope>
</reference>
<sequence length="402" mass="46555">MAHFTDQLFDRLITHQTQQTKSATEVFANMGKSKEGIFTGEFAATKEIDVPVSPCQGWINPCEFCDKRFGDWVEASDENLAKISTNPGILMVGLKSKNNTEIVSISLHSSDIQKISHSCIDYVKHRIADKKSKFTKAVILCRWLTLKNTDDKDAIYLYAHWYNNGILPRFVKSWPGLDNLQNTDSLMFSDDLQKWCHLPKEAFWKKPKPLSVKLAEEVRGCSWTQPCEICDMYFSPWKRLDDVVTNGLAPDCDGVYMVSRCSGRTREVVDISYKGDILVNIKKSLQEYFLSTCSELKRKELESRNVFYEVRWLVVTDPENDDACFLYAHWLNADTSTGCTSYIIDYNFKKMRRKKNFIVRTRDSKWCYEIDAFKQIKESKAKSKKHILNDLREDVSFISFDT</sequence>
<organism evidence="1 2">
    <name type="scientific">Argiope bruennichi</name>
    <name type="common">Wasp spider</name>
    <name type="synonym">Aranea bruennichi</name>
    <dbReference type="NCBI Taxonomy" id="94029"/>
    <lineage>
        <taxon>Eukaryota</taxon>
        <taxon>Metazoa</taxon>
        <taxon>Ecdysozoa</taxon>
        <taxon>Arthropoda</taxon>
        <taxon>Chelicerata</taxon>
        <taxon>Arachnida</taxon>
        <taxon>Araneae</taxon>
        <taxon>Araneomorphae</taxon>
        <taxon>Entelegynae</taxon>
        <taxon>Araneoidea</taxon>
        <taxon>Araneidae</taxon>
        <taxon>Argiope</taxon>
    </lineage>
</organism>
<proteinExistence type="predicted"/>
<accession>A0A8T0F9Z9</accession>
<gene>
    <name evidence="1" type="ORF">HNY73_008005</name>
</gene>
<dbReference type="EMBL" id="JABXBU010000015">
    <property type="protein sequence ID" value="KAF8786269.1"/>
    <property type="molecule type" value="Genomic_DNA"/>
</dbReference>
<dbReference type="Proteomes" id="UP000807504">
    <property type="component" value="Unassembled WGS sequence"/>
</dbReference>
<evidence type="ECO:0000313" key="2">
    <source>
        <dbReference type="Proteomes" id="UP000807504"/>
    </source>
</evidence>
<protein>
    <submittedName>
        <fullName evidence="1">Uncharacterized protein</fullName>
    </submittedName>
</protein>
<dbReference type="AlphaFoldDB" id="A0A8T0F9Z9"/>
<name>A0A8T0F9Z9_ARGBR</name>
<comment type="caution">
    <text evidence="1">The sequence shown here is derived from an EMBL/GenBank/DDBJ whole genome shotgun (WGS) entry which is preliminary data.</text>
</comment>
<keyword evidence="2" id="KW-1185">Reference proteome</keyword>
<evidence type="ECO:0000313" key="1">
    <source>
        <dbReference type="EMBL" id="KAF8786269.1"/>
    </source>
</evidence>